<keyword evidence="1" id="KW-1133">Transmembrane helix</keyword>
<organism evidence="2 3">
    <name type="scientific">Devosia salina</name>
    <dbReference type="NCBI Taxonomy" id="2860336"/>
    <lineage>
        <taxon>Bacteria</taxon>
        <taxon>Pseudomonadati</taxon>
        <taxon>Pseudomonadota</taxon>
        <taxon>Alphaproteobacteria</taxon>
        <taxon>Hyphomicrobiales</taxon>
        <taxon>Devosiaceae</taxon>
        <taxon>Devosia</taxon>
    </lineage>
</organism>
<feature type="transmembrane region" description="Helical" evidence="1">
    <location>
        <begin position="66"/>
        <end position="85"/>
    </location>
</feature>
<dbReference type="InterPro" id="IPR010718">
    <property type="entry name" value="DUF1294"/>
</dbReference>
<feature type="transmembrane region" description="Helical" evidence="1">
    <location>
        <begin position="41"/>
        <end position="60"/>
    </location>
</feature>
<evidence type="ECO:0000313" key="3">
    <source>
        <dbReference type="Proteomes" id="UP000825799"/>
    </source>
</evidence>
<protein>
    <submittedName>
        <fullName evidence="2">DUF1294 domain-containing protein</fullName>
    </submittedName>
</protein>
<feature type="transmembrane region" description="Helical" evidence="1">
    <location>
        <begin position="97"/>
        <end position="118"/>
    </location>
</feature>
<dbReference type="Proteomes" id="UP000825799">
    <property type="component" value="Chromosome"/>
</dbReference>
<evidence type="ECO:0000256" key="1">
    <source>
        <dbReference type="SAM" id="Phobius"/>
    </source>
</evidence>
<evidence type="ECO:0000313" key="2">
    <source>
        <dbReference type="EMBL" id="QYO76892.1"/>
    </source>
</evidence>
<keyword evidence="1" id="KW-0812">Transmembrane</keyword>
<accession>A0ABX8WHC5</accession>
<dbReference type="EMBL" id="CP080590">
    <property type="protein sequence ID" value="QYO76892.1"/>
    <property type="molecule type" value="Genomic_DNA"/>
</dbReference>
<sequence>MRFEPGLGADCRPQARGVRILGANPVGMAGARRHGATSTGLDWRLAGVLLLLVLMATGALLDRLPWALLAGYAAVSAVSFTAYRLDKSFAETGQWRISQGTLLGLDLCLGLVGGLLGQTLFRHKTRKPRYVAATALILLAHLLWLAAFAGGLIDADIIARSMASLLASGAQRGG</sequence>
<proteinExistence type="predicted"/>
<dbReference type="RefSeq" id="WP_220305356.1">
    <property type="nucleotide sequence ID" value="NZ_CP080590.1"/>
</dbReference>
<reference evidence="2 3" key="1">
    <citation type="submission" date="2021-08" db="EMBL/GenBank/DDBJ databases">
        <title>Devosia salina sp. nov., isolated from the South China Sea sediment.</title>
        <authorList>
            <person name="Zhou Z."/>
        </authorList>
    </citation>
    <scope>NUCLEOTIDE SEQUENCE [LARGE SCALE GENOMIC DNA]</scope>
    <source>
        <strain evidence="2 3">SCS-3</strain>
    </source>
</reference>
<keyword evidence="3" id="KW-1185">Reference proteome</keyword>
<dbReference type="Pfam" id="PF06961">
    <property type="entry name" value="DUF1294"/>
    <property type="match status" value="1"/>
</dbReference>
<keyword evidence="1" id="KW-0472">Membrane</keyword>
<name>A0ABX8WHC5_9HYPH</name>
<gene>
    <name evidence="2" type="ORF">K1X15_20375</name>
</gene>
<feature type="transmembrane region" description="Helical" evidence="1">
    <location>
        <begin position="130"/>
        <end position="153"/>
    </location>
</feature>